<dbReference type="Gene3D" id="3.40.50.360">
    <property type="match status" value="1"/>
</dbReference>
<dbReference type="RefSeq" id="WP_106191837.1">
    <property type="nucleotide sequence ID" value="NZ_PVTO01000005.1"/>
</dbReference>
<keyword evidence="2" id="KW-1185">Reference proteome</keyword>
<evidence type="ECO:0008006" key="3">
    <source>
        <dbReference type="Google" id="ProtNLM"/>
    </source>
</evidence>
<name>A0A2T0W9C3_9LACT</name>
<dbReference type="InterPro" id="IPR029039">
    <property type="entry name" value="Flavoprotein-like_sf"/>
</dbReference>
<dbReference type="EMBL" id="PVTO01000005">
    <property type="protein sequence ID" value="PRY83315.1"/>
    <property type="molecule type" value="Genomic_DNA"/>
</dbReference>
<evidence type="ECO:0000313" key="2">
    <source>
        <dbReference type="Proteomes" id="UP000238205"/>
    </source>
</evidence>
<dbReference type="OrthoDB" id="9856837at2"/>
<sequence>MITIGIVSFGFENKRECKKLAQRIKTVTRQLQSYTHPVIFNRIEAADFNLNKNDEKEDWIKAISKHDGFVFLIPKHSEGIIDDLSYALGMCSSELANKPLLVIYYGVEDKYGQQVDIIEMARSFEMPVLYNSVILPYLDHKRATAFELFQQTEDKTASEIEKLLYWTMGMKYTRTMLRQEDNGAS</sequence>
<protein>
    <recommendedName>
        <fullName evidence="3">NAD(P)H-dependent FMN reductase</fullName>
    </recommendedName>
</protein>
<accession>A0A2T0W9C3</accession>
<dbReference type="Proteomes" id="UP000238205">
    <property type="component" value="Unassembled WGS sequence"/>
</dbReference>
<proteinExistence type="predicted"/>
<organism evidence="1 2">
    <name type="scientific">Alkalibacterium olivapovliticus</name>
    <dbReference type="NCBI Taxonomy" id="99907"/>
    <lineage>
        <taxon>Bacteria</taxon>
        <taxon>Bacillati</taxon>
        <taxon>Bacillota</taxon>
        <taxon>Bacilli</taxon>
        <taxon>Lactobacillales</taxon>
        <taxon>Carnobacteriaceae</taxon>
        <taxon>Alkalibacterium</taxon>
    </lineage>
</organism>
<reference evidence="1 2" key="1">
    <citation type="submission" date="2018-03" db="EMBL/GenBank/DDBJ databases">
        <title>Genomic Encyclopedia of Archaeal and Bacterial Type Strains, Phase II (KMG-II): from individual species to whole genera.</title>
        <authorList>
            <person name="Goeker M."/>
        </authorList>
    </citation>
    <scope>NUCLEOTIDE SEQUENCE [LARGE SCALE GENOMIC DNA]</scope>
    <source>
        <strain evidence="1 2">DSM 13175</strain>
    </source>
</reference>
<dbReference type="AlphaFoldDB" id="A0A2T0W9C3"/>
<evidence type="ECO:0000313" key="1">
    <source>
        <dbReference type="EMBL" id="PRY83315.1"/>
    </source>
</evidence>
<dbReference type="SUPFAM" id="SSF52218">
    <property type="entry name" value="Flavoproteins"/>
    <property type="match status" value="1"/>
</dbReference>
<comment type="caution">
    <text evidence="1">The sequence shown here is derived from an EMBL/GenBank/DDBJ whole genome shotgun (WGS) entry which is preliminary data.</text>
</comment>
<gene>
    <name evidence="1" type="ORF">CLV38_10596</name>
</gene>